<dbReference type="Proteomes" id="UP000186559">
    <property type="component" value="Chromosome"/>
</dbReference>
<protein>
    <submittedName>
        <fullName evidence="2">Uncharacterized protein</fullName>
    </submittedName>
</protein>
<dbReference type="STRING" id="1229727.Ga0080559_TMP3894"/>
<keyword evidence="1" id="KW-0812">Transmembrane</keyword>
<dbReference type="OrthoDB" id="7406133at2"/>
<evidence type="ECO:0000256" key="1">
    <source>
        <dbReference type="SAM" id="Phobius"/>
    </source>
</evidence>
<keyword evidence="3" id="KW-1185">Reference proteome</keyword>
<dbReference type="EMBL" id="CP014796">
    <property type="protein sequence ID" value="APX24690.1"/>
    <property type="molecule type" value="Genomic_DNA"/>
</dbReference>
<keyword evidence="1" id="KW-0472">Membrane</keyword>
<name>A0A1U7D9E6_9RHOB</name>
<dbReference type="KEGG" id="tpro:Ga0080559_TMP3894"/>
<proteinExistence type="predicted"/>
<evidence type="ECO:0000313" key="3">
    <source>
        <dbReference type="Proteomes" id="UP000186559"/>
    </source>
</evidence>
<organism evidence="2 3">
    <name type="scientific">Salipiger profundus</name>
    <dbReference type="NCBI Taxonomy" id="1229727"/>
    <lineage>
        <taxon>Bacteria</taxon>
        <taxon>Pseudomonadati</taxon>
        <taxon>Pseudomonadota</taxon>
        <taxon>Alphaproteobacteria</taxon>
        <taxon>Rhodobacterales</taxon>
        <taxon>Roseobacteraceae</taxon>
        <taxon>Salipiger</taxon>
    </lineage>
</organism>
<sequence>MIEWMSNHAQLLGVAVSAVTAVIWVIYLQLLVSSMRRQRRTNVEITRAGEPGEDAKCLVSNMGAEPVYIKSVIVDVVADGERYTAAATQRREITQDKLTDLAEKTTEGPLESGKSRDVGSFKDLVSRMMDFCEIEQLKDRIENIKILVVMTSGFSKQLAAAEQEFAVTPDGQGGLYVTHSSVTSTQLRGRRVRRQIEERVNRVLREEADMIRRTVGEER</sequence>
<accession>A0A1U7D9E6</accession>
<dbReference type="RefSeq" id="WP_017468105.1">
    <property type="nucleotide sequence ID" value="NZ_BMEW01000001.1"/>
</dbReference>
<evidence type="ECO:0000313" key="2">
    <source>
        <dbReference type="EMBL" id="APX24690.1"/>
    </source>
</evidence>
<feature type="transmembrane region" description="Helical" evidence="1">
    <location>
        <begin position="12"/>
        <end position="32"/>
    </location>
</feature>
<gene>
    <name evidence="2" type="ORF">Ga0080559_TMP3894</name>
</gene>
<dbReference type="AlphaFoldDB" id="A0A1U7D9E6"/>
<reference evidence="2 3" key="1">
    <citation type="submission" date="2016-03" db="EMBL/GenBank/DDBJ databases">
        <title>Deep-sea bacteria in the southern Pacific.</title>
        <authorList>
            <person name="Tang K."/>
        </authorList>
    </citation>
    <scope>NUCLEOTIDE SEQUENCE [LARGE SCALE GENOMIC DNA]</scope>
    <source>
        <strain evidence="2 3">JLT2016</strain>
    </source>
</reference>
<keyword evidence="1" id="KW-1133">Transmembrane helix</keyword>